<dbReference type="AlphaFoldDB" id="A0ABD3ES06"/>
<feature type="transmembrane region" description="Helical" evidence="1">
    <location>
        <begin position="89"/>
        <end position="106"/>
    </location>
</feature>
<evidence type="ECO:0000256" key="1">
    <source>
        <dbReference type="SAM" id="Phobius"/>
    </source>
</evidence>
<proteinExistence type="predicted"/>
<feature type="transmembrane region" description="Helical" evidence="1">
    <location>
        <begin position="126"/>
        <end position="143"/>
    </location>
</feature>
<evidence type="ECO:0000313" key="3">
    <source>
        <dbReference type="Proteomes" id="UP001632037"/>
    </source>
</evidence>
<comment type="caution">
    <text evidence="2">The sequence shown here is derived from an EMBL/GenBank/DDBJ whole genome shotgun (WGS) entry which is preliminary data.</text>
</comment>
<name>A0ABD3ES06_9STRA</name>
<sequence>MNGCQLWGLSTLSSREKKLGATLAYSLFGVLSAHLVLVAAWLAISQHAQAPLFGQWEAVSELKLGVWIAFLSYCGVNGLLGLTLESKRAARHALICWLVLTTIHVWHLTVDVTGNTQDSWTKSEMLVQLLTDSMAVGFLALHLRRRVTTKDDFMREPLLSIIA</sequence>
<reference evidence="2 3" key="1">
    <citation type="submission" date="2024-09" db="EMBL/GenBank/DDBJ databases">
        <title>Genome sequencing and assembly of Phytophthora oleae, isolate VK10A, causative agent of rot of olive drupes.</title>
        <authorList>
            <person name="Conti Taguali S."/>
            <person name="Riolo M."/>
            <person name="La Spada F."/>
            <person name="Cacciola S.O."/>
            <person name="Dionisio G."/>
        </authorList>
    </citation>
    <scope>NUCLEOTIDE SEQUENCE [LARGE SCALE GENOMIC DNA]</scope>
    <source>
        <strain evidence="2 3">VK10A</strain>
    </source>
</reference>
<keyword evidence="1" id="KW-1133">Transmembrane helix</keyword>
<keyword evidence="3" id="KW-1185">Reference proteome</keyword>
<organism evidence="2 3">
    <name type="scientific">Phytophthora oleae</name>
    <dbReference type="NCBI Taxonomy" id="2107226"/>
    <lineage>
        <taxon>Eukaryota</taxon>
        <taxon>Sar</taxon>
        <taxon>Stramenopiles</taxon>
        <taxon>Oomycota</taxon>
        <taxon>Peronosporomycetes</taxon>
        <taxon>Peronosporales</taxon>
        <taxon>Peronosporaceae</taxon>
        <taxon>Phytophthora</taxon>
    </lineage>
</organism>
<protein>
    <submittedName>
        <fullName evidence="2">Uncharacterized protein</fullName>
    </submittedName>
</protein>
<gene>
    <name evidence="2" type="ORF">V7S43_017873</name>
</gene>
<feature type="transmembrane region" description="Helical" evidence="1">
    <location>
        <begin position="23"/>
        <end position="44"/>
    </location>
</feature>
<keyword evidence="1" id="KW-0472">Membrane</keyword>
<dbReference type="EMBL" id="JBIMZQ010000067">
    <property type="protein sequence ID" value="KAL3657213.1"/>
    <property type="molecule type" value="Genomic_DNA"/>
</dbReference>
<evidence type="ECO:0000313" key="2">
    <source>
        <dbReference type="EMBL" id="KAL3657213.1"/>
    </source>
</evidence>
<keyword evidence="1" id="KW-0812">Transmembrane</keyword>
<dbReference type="Proteomes" id="UP001632037">
    <property type="component" value="Unassembled WGS sequence"/>
</dbReference>
<accession>A0ABD3ES06</accession>
<feature type="transmembrane region" description="Helical" evidence="1">
    <location>
        <begin position="64"/>
        <end position="82"/>
    </location>
</feature>